<dbReference type="EMBL" id="APNK01000004">
    <property type="protein sequence ID" value="KEZ78490.1"/>
    <property type="molecule type" value="Genomic_DNA"/>
</dbReference>
<proteinExistence type="inferred from homology"/>
<dbReference type="OrthoDB" id="21665at2"/>
<dbReference type="InterPro" id="IPR007803">
    <property type="entry name" value="Asp/Arg/Pro-Hydrxlase"/>
</dbReference>
<sequence>MSADSSGIAGFRRKTVKRFGKKLFRGTLMDFLSAQSRIPDEPVLDNALFPWAEGVRLQWKAMRDELDQLLERRNALPSFQEISPDQSRISTDDQWKTFWLHGFGERMEFGRQMCPATSAALDQIPGLSNAFFSILGPGKHIPRHRGVTKGLVRCHIGLRVPDSPEPCLIQVDDVDCHWEEGGMFFFDDTYPHEVWNKTDGERAVLLFDIERPMGLPGRAVSRAMIAALKRTAYFRDAMANQRAWEERYRAATS</sequence>
<dbReference type="Proteomes" id="UP000028302">
    <property type="component" value="Unassembled WGS sequence"/>
</dbReference>
<evidence type="ECO:0000256" key="3">
    <source>
        <dbReference type="ARBA" id="ARBA00023002"/>
    </source>
</evidence>
<dbReference type="RefSeq" id="WP_037334750.1">
    <property type="nucleotide sequence ID" value="NZ_APNK01000004.1"/>
</dbReference>
<dbReference type="PANTHER" id="PTHR46332">
    <property type="entry name" value="ASPARTATE BETA-HYDROXYLASE DOMAIN-CONTAINING PROTEIN 2"/>
    <property type="match status" value="1"/>
</dbReference>
<protein>
    <submittedName>
        <fullName evidence="5">Aspartyl/asparaginyl beta-hydroxylase</fullName>
    </submittedName>
</protein>
<dbReference type="eggNOG" id="COG3555">
    <property type="taxonomic scope" value="Bacteria"/>
</dbReference>
<keyword evidence="3" id="KW-0560">Oxidoreductase</keyword>
<evidence type="ECO:0000313" key="5">
    <source>
        <dbReference type="EMBL" id="KEZ78490.1"/>
    </source>
</evidence>
<keyword evidence="6" id="KW-1185">Reference proteome</keyword>
<keyword evidence="2" id="KW-0223">Dioxygenase</keyword>
<dbReference type="PANTHER" id="PTHR46332:SF5">
    <property type="entry name" value="ASPARTATE BETA-HYDROXYLASE DOMAIN CONTAINING 2"/>
    <property type="match status" value="1"/>
</dbReference>
<dbReference type="SUPFAM" id="SSF51197">
    <property type="entry name" value="Clavaminate synthase-like"/>
    <property type="match status" value="1"/>
</dbReference>
<dbReference type="STRING" id="1304275.C41B8_04641"/>
<organism evidence="5 6">
    <name type="scientific">Salinisphaera hydrothermalis (strain C41B8)</name>
    <dbReference type="NCBI Taxonomy" id="1304275"/>
    <lineage>
        <taxon>Bacteria</taxon>
        <taxon>Pseudomonadati</taxon>
        <taxon>Pseudomonadota</taxon>
        <taxon>Gammaproteobacteria</taxon>
        <taxon>Salinisphaerales</taxon>
        <taxon>Salinisphaeraceae</taxon>
        <taxon>Salinisphaera</taxon>
    </lineage>
</organism>
<dbReference type="Gene3D" id="2.60.120.330">
    <property type="entry name" value="B-lactam Antibiotic, Isopenicillin N Synthase, Chain"/>
    <property type="match status" value="1"/>
</dbReference>
<dbReference type="Pfam" id="PF05118">
    <property type="entry name" value="Asp_Arg_Hydrox"/>
    <property type="match status" value="1"/>
</dbReference>
<dbReference type="InterPro" id="IPR027443">
    <property type="entry name" value="IPNS-like_sf"/>
</dbReference>
<dbReference type="GO" id="GO:0051213">
    <property type="term" value="F:dioxygenase activity"/>
    <property type="evidence" value="ECO:0007669"/>
    <property type="project" value="UniProtKB-KW"/>
</dbReference>
<comment type="caution">
    <text evidence="5">The sequence shown here is derived from an EMBL/GenBank/DDBJ whole genome shotgun (WGS) entry which is preliminary data.</text>
</comment>
<dbReference type="AlphaFoldDB" id="A0A084IP56"/>
<evidence type="ECO:0000313" key="6">
    <source>
        <dbReference type="Proteomes" id="UP000028302"/>
    </source>
</evidence>
<evidence type="ECO:0000259" key="4">
    <source>
        <dbReference type="Pfam" id="PF05118"/>
    </source>
</evidence>
<evidence type="ECO:0000256" key="2">
    <source>
        <dbReference type="ARBA" id="ARBA00022964"/>
    </source>
</evidence>
<dbReference type="InterPro" id="IPR051821">
    <property type="entry name" value="Asp/Asn_beta-hydroxylase"/>
</dbReference>
<feature type="domain" description="Aspartyl/asparaginy/proline hydroxylase" evidence="4">
    <location>
        <begin position="58"/>
        <end position="212"/>
    </location>
</feature>
<comment type="similarity">
    <text evidence="1">Belongs to the aspartyl/asparaginyl beta-hydroxylase family.</text>
</comment>
<reference evidence="5 6" key="1">
    <citation type="submission" date="2013-03" db="EMBL/GenBank/DDBJ databases">
        <title>Salinisphaera hydrothermalis C41B8 Genome Sequencing.</title>
        <authorList>
            <person name="Li C."/>
            <person name="Lai Q."/>
            <person name="Shao Z."/>
        </authorList>
    </citation>
    <scope>NUCLEOTIDE SEQUENCE [LARGE SCALE GENOMIC DNA]</scope>
    <source>
        <strain evidence="5 6">C41B8</strain>
    </source>
</reference>
<gene>
    <name evidence="5" type="ORF">C41B8_04641</name>
</gene>
<accession>A0A084IP56</accession>
<evidence type="ECO:0000256" key="1">
    <source>
        <dbReference type="ARBA" id="ARBA00007730"/>
    </source>
</evidence>
<dbReference type="PATRIC" id="fig|1304275.5.peg.951"/>
<name>A0A084IP56_SALHC</name>